<organism evidence="6 7">
    <name type="scientific">Aciditerrimonas ferrireducens</name>
    <dbReference type="NCBI Taxonomy" id="667306"/>
    <lineage>
        <taxon>Bacteria</taxon>
        <taxon>Bacillati</taxon>
        <taxon>Actinomycetota</taxon>
        <taxon>Acidimicrobiia</taxon>
        <taxon>Acidimicrobiales</taxon>
        <taxon>Acidimicrobiaceae</taxon>
        <taxon>Aciditerrimonas</taxon>
    </lineage>
</organism>
<dbReference type="PANTHER" id="PTHR43464:SF19">
    <property type="entry name" value="UBIQUINONE BIOSYNTHESIS O-METHYLTRANSFERASE, MITOCHONDRIAL"/>
    <property type="match status" value="1"/>
</dbReference>
<keyword evidence="2 6" id="KW-0808">Transferase</keyword>
<feature type="region of interest" description="Disordered" evidence="4">
    <location>
        <begin position="206"/>
        <end position="225"/>
    </location>
</feature>
<reference evidence="6 7" key="1">
    <citation type="submission" date="2024-09" db="EMBL/GenBank/DDBJ databases">
        <authorList>
            <person name="Sun Q."/>
            <person name="Mori K."/>
        </authorList>
    </citation>
    <scope>NUCLEOTIDE SEQUENCE [LARGE SCALE GENOMIC DNA]</scope>
    <source>
        <strain evidence="6 7">JCM 15389</strain>
    </source>
</reference>
<evidence type="ECO:0000256" key="4">
    <source>
        <dbReference type="SAM" id="MobiDB-lite"/>
    </source>
</evidence>
<accession>A0ABV6C3X3</accession>
<dbReference type="SUPFAM" id="SSF53335">
    <property type="entry name" value="S-adenosyl-L-methionine-dependent methyltransferases"/>
    <property type="match status" value="1"/>
</dbReference>
<comment type="caution">
    <text evidence="6">The sequence shown here is derived from an EMBL/GenBank/DDBJ whole genome shotgun (WGS) entry which is preliminary data.</text>
</comment>
<dbReference type="RefSeq" id="WP_377789374.1">
    <property type="nucleotide sequence ID" value="NZ_JBHLYQ010000063.1"/>
</dbReference>
<dbReference type="GO" id="GO:0032259">
    <property type="term" value="P:methylation"/>
    <property type="evidence" value="ECO:0007669"/>
    <property type="project" value="UniProtKB-KW"/>
</dbReference>
<proteinExistence type="predicted"/>
<name>A0ABV6C3X3_9ACTN</name>
<keyword evidence="7" id="KW-1185">Reference proteome</keyword>
<dbReference type="Gene3D" id="3.40.50.150">
    <property type="entry name" value="Vaccinia Virus protein VP39"/>
    <property type="match status" value="1"/>
</dbReference>
<evidence type="ECO:0000313" key="6">
    <source>
        <dbReference type="EMBL" id="MFC0082003.1"/>
    </source>
</evidence>
<keyword evidence="3" id="KW-0949">S-adenosyl-L-methionine</keyword>
<dbReference type="Proteomes" id="UP001589788">
    <property type="component" value="Unassembled WGS sequence"/>
</dbReference>
<dbReference type="PANTHER" id="PTHR43464">
    <property type="entry name" value="METHYLTRANSFERASE"/>
    <property type="match status" value="1"/>
</dbReference>
<dbReference type="EC" id="2.1.-.-" evidence="6"/>
<sequence>MQKPAFATDQATTAYYDRRAREYDEWYRGEGLFADRDRPGWGEEVAQVVELVASLPPARTLDVACGTGFLTQHLRGDVVGLDQSPAMVAIAQSRLSAGLALVGDALHLPVADSAFDRVFTCHFYGHLPPVEREPFLSEARRVADELVVVDSARRPGTDSEQWQERVLNDGSRHRVYKRYFTADQLARELDGEPLFDGAWFVAARVSSSRGRMSPASVSRNPQASK</sequence>
<dbReference type="InterPro" id="IPR013216">
    <property type="entry name" value="Methyltransf_11"/>
</dbReference>
<evidence type="ECO:0000256" key="1">
    <source>
        <dbReference type="ARBA" id="ARBA00022603"/>
    </source>
</evidence>
<evidence type="ECO:0000313" key="7">
    <source>
        <dbReference type="Proteomes" id="UP001589788"/>
    </source>
</evidence>
<gene>
    <name evidence="6" type="ORF">ACFFRE_07560</name>
</gene>
<dbReference type="InterPro" id="IPR029063">
    <property type="entry name" value="SAM-dependent_MTases_sf"/>
</dbReference>
<feature type="domain" description="Methyltransferase type 11" evidence="5">
    <location>
        <begin position="61"/>
        <end position="142"/>
    </location>
</feature>
<dbReference type="Pfam" id="PF08241">
    <property type="entry name" value="Methyltransf_11"/>
    <property type="match status" value="1"/>
</dbReference>
<dbReference type="GO" id="GO:0008168">
    <property type="term" value="F:methyltransferase activity"/>
    <property type="evidence" value="ECO:0007669"/>
    <property type="project" value="UniProtKB-KW"/>
</dbReference>
<keyword evidence="1 6" id="KW-0489">Methyltransferase</keyword>
<dbReference type="EMBL" id="JBHLYQ010000063">
    <property type="protein sequence ID" value="MFC0082003.1"/>
    <property type="molecule type" value="Genomic_DNA"/>
</dbReference>
<dbReference type="CDD" id="cd02440">
    <property type="entry name" value="AdoMet_MTases"/>
    <property type="match status" value="1"/>
</dbReference>
<evidence type="ECO:0000256" key="3">
    <source>
        <dbReference type="ARBA" id="ARBA00022691"/>
    </source>
</evidence>
<evidence type="ECO:0000259" key="5">
    <source>
        <dbReference type="Pfam" id="PF08241"/>
    </source>
</evidence>
<evidence type="ECO:0000256" key="2">
    <source>
        <dbReference type="ARBA" id="ARBA00022679"/>
    </source>
</evidence>
<protein>
    <submittedName>
        <fullName evidence="6">Class I SAM-dependent methyltransferase</fullName>
        <ecNumber evidence="6">2.1.-.-</ecNumber>
    </submittedName>
</protein>